<dbReference type="VEuPathDB" id="FungiDB:RhiirFUN_021802"/>
<evidence type="ECO:0000313" key="2">
    <source>
        <dbReference type="Proteomes" id="UP000018888"/>
    </source>
</evidence>
<proteinExistence type="predicted"/>
<reference evidence="1 2" key="2">
    <citation type="journal article" date="2018" name="New Phytol.">
        <title>High intraspecific genome diversity in the model arbuscular mycorrhizal symbiont Rhizophagus irregularis.</title>
        <authorList>
            <person name="Chen E.C.H."/>
            <person name="Morin E."/>
            <person name="Beaudet D."/>
            <person name="Noel J."/>
            <person name="Yildirir G."/>
            <person name="Ndikumana S."/>
            <person name="Charron P."/>
            <person name="St-Onge C."/>
            <person name="Giorgi J."/>
            <person name="Kruger M."/>
            <person name="Marton T."/>
            <person name="Ropars J."/>
            <person name="Grigoriev I.V."/>
            <person name="Hainaut M."/>
            <person name="Henrissat B."/>
            <person name="Roux C."/>
            <person name="Martin F."/>
            <person name="Corradi N."/>
        </authorList>
    </citation>
    <scope>NUCLEOTIDE SEQUENCE [LARGE SCALE GENOMIC DNA]</scope>
    <source>
        <strain evidence="1 2">DAOM 197198</strain>
    </source>
</reference>
<reference evidence="1 2" key="1">
    <citation type="journal article" date="2013" name="Proc. Natl. Acad. Sci. U.S.A.">
        <title>Genome of an arbuscular mycorrhizal fungus provides insight into the oldest plant symbiosis.</title>
        <authorList>
            <person name="Tisserant E."/>
            <person name="Malbreil M."/>
            <person name="Kuo A."/>
            <person name="Kohler A."/>
            <person name="Symeonidi A."/>
            <person name="Balestrini R."/>
            <person name="Charron P."/>
            <person name="Duensing N."/>
            <person name="Frei Dit Frey N."/>
            <person name="Gianinazzi-Pearson V."/>
            <person name="Gilbert L.B."/>
            <person name="Handa Y."/>
            <person name="Herr J.R."/>
            <person name="Hijri M."/>
            <person name="Koul R."/>
            <person name="Kawaguchi M."/>
            <person name="Krajinski F."/>
            <person name="Lammers P.J."/>
            <person name="Masclaux F.G."/>
            <person name="Murat C."/>
            <person name="Morin E."/>
            <person name="Ndikumana S."/>
            <person name="Pagni M."/>
            <person name="Petitpierre D."/>
            <person name="Requena N."/>
            <person name="Rosikiewicz P."/>
            <person name="Riley R."/>
            <person name="Saito K."/>
            <person name="San Clemente H."/>
            <person name="Shapiro H."/>
            <person name="van Tuinen D."/>
            <person name="Becard G."/>
            <person name="Bonfante P."/>
            <person name="Paszkowski U."/>
            <person name="Shachar-Hill Y.Y."/>
            <person name="Tuskan G.A."/>
            <person name="Young P.W."/>
            <person name="Sanders I.R."/>
            <person name="Henrissat B."/>
            <person name="Rensing S.A."/>
            <person name="Grigoriev I.V."/>
            <person name="Corradi N."/>
            <person name="Roux C."/>
            <person name="Martin F."/>
        </authorList>
    </citation>
    <scope>NUCLEOTIDE SEQUENCE [LARGE SCALE GENOMIC DNA]</scope>
    <source>
        <strain evidence="1 2">DAOM 197198</strain>
    </source>
</reference>
<dbReference type="EMBL" id="AUPC02000066">
    <property type="protein sequence ID" value="POG74926.1"/>
    <property type="molecule type" value="Genomic_DNA"/>
</dbReference>
<accession>A0A2P4QBE0</accession>
<comment type="caution">
    <text evidence="1">The sequence shown here is derived from an EMBL/GenBank/DDBJ whole genome shotgun (WGS) entry which is preliminary data.</text>
</comment>
<gene>
    <name evidence="1" type="ORF">GLOIN_2v1839012</name>
</gene>
<organism evidence="1 2">
    <name type="scientific">Rhizophagus irregularis (strain DAOM 181602 / DAOM 197198 / MUCL 43194)</name>
    <name type="common">Arbuscular mycorrhizal fungus</name>
    <name type="synonym">Glomus intraradices</name>
    <dbReference type="NCBI Taxonomy" id="747089"/>
    <lineage>
        <taxon>Eukaryota</taxon>
        <taxon>Fungi</taxon>
        <taxon>Fungi incertae sedis</taxon>
        <taxon>Mucoromycota</taxon>
        <taxon>Glomeromycotina</taxon>
        <taxon>Glomeromycetes</taxon>
        <taxon>Glomerales</taxon>
        <taxon>Glomeraceae</taxon>
        <taxon>Rhizophagus</taxon>
    </lineage>
</organism>
<protein>
    <submittedName>
        <fullName evidence="1">Uncharacterized protein</fullName>
    </submittedName>
</protein>
<dbReference type="AlphaFoldDB" id="A0A2P4QBE0"/>
<dbReference type="Proteomes" id="UP000018888">
    <property type="component" value="Unassembled WGS sequence"/>
</dbReference>
<evidence type="ECO:0000313" key="1">
    <source>
        <dbReference type="EMBL" id="POG74926.1"/>
    </source>
</evidence>
<sequence length="226" mass="26590">MPILYIFFSDDSRTSVQRDPKPVTMAPQYRSNEVMIVFLLKYHKPHNYFQHILFTLKLWKQRLTEGNIARIWSVRNFKTVFREIETERRKEDINKKAGTVISSTVLYTSQISTPRTPQNRTYVGLDKIATSRNKNKDITEDKSIDEDEVVDLIKKWRVGEEEESELDEVKKAEIALMNSLIEDDATYSLKRDNIAPDEDVEVINKYQTDEKIKYKRFKNSGNNDES</sequence>
<keyword evidence="2" id="KW-1185">Reference proteome</keyword>
<name>A0A2P4QBE0_RHIID</name>